<feature type="transmembrane region" description="Helical" evidence="1">
    <location>
        <begin position="114"/>
        <end position="132"/>
    </location>
</feature>
<keyword evidence="1" id="KW-0812">Transmembrane</keyword>
<feature type="transmembrane region" description="Helical" evidence="1">
    <location>
        <begin position="385"/>
        <end position="405"/>
    </location>
</feature>
<dbReference type="RefSeq" id="WP_128351280.1">
    <property type="nucleotide sequence ID" value="NZ_RSFE01000001.1"/>
</dbReference>
<dbReference type="EMBL" id="RSFE01000001">
    <property type="protein sequence ID" value="RWU12953.1"/>
    <property type="molecule type" value="Genomic_DNA"/>
</dbReference>
<feature type="transmembrane region" description="Helical" evidence="1">
    <location>
        <begin position="12"/>
        <end position="39"/>
    </location>
</feature>
<feature type="transmembrane region" description="Helical" evidence="1">
    <location>
        <begin position="234"/>
        <end position="257"/>
    </location>
</feature>
<protein>
    <recommendedName>
        <fullName evidence="4">O-antigen ligase domain-containing protein</fullName>
    </recommendedName>
</protein>
<keyword evidence="1" id="KW-1133">Transmembrane helix</keyword>
<feature type="transmembrane region" description="Helical" evidence="1">
    <location>
        <begin position="164"/>
        <end position="183"/>
    </location>
</feature>
<name>A0A443Z7P3_9GAMM</name>
<sequence>MKQDWFNKFLFYSLILSLAFFTAGKFLYFSILLIMFIVVFERGLRAWERDYFLYFLIVIFLFHISFYVGALKGNSLQHMLRNNYFSIYYFLFPYVLISTLNYGTLRNVLAKINFSVFLICTAHIFIYVAALLSPKFHVFFDTTLVGRLGYAFGFAGAAENGLKVYSNLTSLIIFCLGIEIFFYKRRLLIGILIVTIGLSASITQYFILLLFLTLIASEIIMRFFLKLRLHLGHFLIGIAGAISMIVLIVNLGLFGLVQEKIEGFNQSQSFNTVSIRKDQAEILIHEAEAHLPFGAGLGYESPAYSEYRKGFGDTKELNQSMYENQYLDVLMKFGFLAAFIAILYILLPSVFLIINSISNNDFGYLKVLFTYYGVLLYSGSNGNTFYMYSTMIVWGIVMLVCFKGLNNEGR</sequence>
<feature type="transmembrane region" description="Helical" evidence="1">
    <location>
        <begin position="51"/>
        <end position="71"/>
    </location>
</feature>
<feature type="transmembrane region" description="Helical" evidence="1">
    <location>
        <begin position="189"/>
        <end position="214"/>
    </location>
</feature>
<keyword evidence="1" id="KW-0472">Membrane</keyword>
<reference evidence="2 3" key="1">
    <citation type="submission" date="2018-12" db="EMBL/GenBank/DDBJ databases">
        <authorList>
            <person name="Li A."/>
            <person name="Zhang M."/>
            <person name="Zhu H."/>
        </authorList>
    </citation>
    <scope>NUCLEOTIDE SEQUENCE [LARGE SCALE GENOMIC DNA]</scope>
    <source>
        <strain evidence="2 3">R04H25</strain>
    </source>
</reference>
<feature type="transmembrane region" description="Helical" evidence="1">
    <location>
        <begin position="333"/>
        <end position="355"/>
    </location>
</feature>
<organism evidence="2 3">
    <name type="scientific">Pseudidiomarina gelatinasegens</name>
    <dbReference type="NCBI Taxonomy" id="2487740"/>
    <lineage>
        <taxon>Bacteria</taxon>
        <taxon>Pseudomonadati</taxon>
        <taxon>Pseudomonadota</taxon>
        <taxon>Gammaproteobacteria</taxon>
        <taxon>Alteromonadales</taxon>
        <taxon>Idiomarinaceae</taxon>
        <taxon>Pseudidiomarina</taxon>
    </lineage>
</organism>
<evidence type="ECO:0000256" key="1">
    <source>
        <dbReference type="SAM" id="Phobius"/>
    </source>
</evidence>
<accession>A0A443Z7P3</accession>
<evidence type="ECO:0000313" key="3">
    <source>
        <dbReference type="Proteomes" id="UP000288789"/>
    </source>
</evidence>
<proteinExistence type="predicted"/>
<keyword evidence="3" id="KW-1185">Reference proteome</keyword>
<comment type="caution">
    <text evidence="2">The sequence shown here is derived from an EMBL/GenBank/DDBJ whole genome shotgun (WGS) entry which is preliminary data.</text>
</comment>
<feature type="transmembrane region" description="Helical" evidence="1">
    <location>
        <begin position="83"/>
        <end position="102"/>
    </location>
</feature>
<gene>
    <name evidence="2" type="ORF">EGC76_01700</name>
</gene>
<evidence type="ECO:0000313" key="2">
    <source>
        <dbReference type="EMBL" id="RWU12953.1"/>
    </source>
</evidence>
<dbReference type="Proteomes" id="UP000288789">
    <property type="component" value="Unassembled WGS sequence"/>
</dbReference>
<dbReference type="AlphaFoldDB" id="A0A443Z7P3"/>
<evidence type="ECO:0008006" key="4">
    <source>
        <dbReference type="Google" id="ProtNLM"/>
    </source>
</evidence>